<feature type="transmembrane region" description="Helical" evidence="8">
    <location>
        <begin position="418"/>
        <end position="436"/>
    </location>
</feature>
<feature type="transmembrane region" description="Helical" evidence="8">
    <location>
        <begin position="378"/>
        <end position="398"/>
    </location>
</feature>
<keyword evidence="7" id="KW-0808">Transferase</keyword>
<dbReference type="GO" id="GO:0042121">
    <property type="term" value="P:alginic acid biosynthetic process"/>
    <property type="evidence" value="ECO:0007669"/>
    <property type="project" value="InterPro"/>
</dbReference>
<feature type="transmembrane region" description="Helical" evidence="8">
    <location>
        <begin position="313"/>
        <end position="330"/>
    </location>
</feature>
<keyword evidence="3 7" id="KW-1003">Cell membrane</keyword>
<evidence type="ECO:0000313" key="9">
    <source>
        <dbReference type="EMBL" id="TSJ43682.1"/>
    </source>
</evidence>
<keyword evidence="5 8" id="KW-1133">Transmembrane helix</keyword>
<protein>
    <submittedName>
        <fullName evidence="9">MBOAT family protein</fullName>
    </submittedName>
</protein>
<sequence>MVVNSINFLIFFLVVFVVYYFLLNGKAKAQNVWLLLASYFFYGFAEWKMIPLLLTATVVFYGLGIAIGNNAESNKKRSSLFTTLGVVLGLGLLLYFKYLNFFIQSFSDFFNAIGLQTHWTLFSILMPIGISFFTFKLISYVIEVHRENMEPCRSFVDFATYIAFFPTILSGPIDRPKPFLAQLSKGRTLDYELASIGLKRIFWGMFMKMCVADRLSIYGDAVFGNAIHHNGVSLGFATLLYPIQMYADFAGYSEMAIGVGYLLGIKITENFKRPFFSQNIAEYWRKWHISLTGWLTDYVFMPLNVSFRNMEKWGSIFAIIITFILIGMWHGAAWTFALFGLYHGLLYVPLMLSGAFFKKNKVKKTKSGLPPFNVVLKMIWTFLLVSFGLILFRSATLADAIMVMKKIATEWGPLFVDYKTLINGLLCMVIMFYKDFWDEYKSDKHLFSKGIINRYRFELTVAGYIVLVLFFGVLDGNQFIYFKF</sequence>
<dbReference type="PANTHER" id="PTHR13285">
    <property type="entry name" value="ACYLTRANSFERASE"/>
    <property type="match status" value="1"/>
</dbReference>
<feature type="transmembrane region" description="Helical" evidence="8">
    <location>
        <begin position="119"/>
        <end position="142"/>
    </location>
</feature>
<proteinExistence type="inferred from homology"/>
<name>A0A556MV06_9SPHI</name>
<organism evidence="9 10">
    <name type="scientific">Mucilaginibacter corticis</name>
    <dbReference type="NCBI Taxonomy" id="2597670"/>
    <lineage>
        <taxon>Bacteria</taxon>
        <taxon>Pseudomonadati</taxon>
        <taxon>Bacteroidota</taxon>
        <taxon>Sphingobacteriia</taxon>
        <taxon>Sphingobacteriales</taxon>
        <taxon>Sphingobacteriaceae</taxon>
        <taxon>Mucilaginibacter</taxon>
    </lineage>
</organism>
<feature type="transmembrane region" description="Helical" evidence="8">
    <location>
        <begin position="80"/>
        <end position="99"/>
    </location>
</feature>
<keyword evidence="10" id="KW-1185">Reference proteome</keyword>
<dbReference type="PIRSF" id="PIRSF500217">
    <property type="entry name" value="AlgI"/>
    <property type="match status" value="1"/>
</dbReference>
<evidence type="ECO:0000256" key="4">
    <source>
        <dbReference type="ARBA" id="ARBA00022692"/>
    </source>
</evidence>
<comment type="similarity">
    <text evidence="2 7">Belongs to the membrane-bound acyltransferase family.</text>
</comment>
<evidence type="ECO:0000256" key="7">
    <source>
        <dbReference type="PIRNR" id="PIRNR016636"/>
    </source>
</evidence>
<accession>A0A556MV06</accession>
<evidence type="ECO:0000256" key="2">
    <source>
        <dbReference type="ARBA" id="ARBA00010323"/>
    </source>
</evidence>
<keyword evidence="6 7" id="KW-0472">Membrane</keyword>
<evidence type="ECO:0000256" key="3">
    <source>
        <dbReference type="ARBA" id="ARBA00022475"/>
    </source>
</evidence>
<comment type="caution">
    <text evidence="9">The sequence shown here is derived from an EMBL/GenBank/DDBJ whole genome shotgun (WGS) entry which is preliminary data.</text>
</comment>
<evidence type="ECO:0000256" key="8">
    <source>
        <dbReference type="SAM" id="Phobius"/>
    </source>
</evidence>
<evidence type="ECO:0000256" key="6">
    <source>
        <dbReference type="ARBA" id="ARBA00023136"/>
    </source>
</evidence>
<dbReference type="InterPro" id="IPR024194">
    <property type="entry name" value="Ac/AlaTfrase_AlgI/DltB"/>
</dbReference>
<dbReference type="EMBL" id="VLPK01000001">
    <property type="protein sequence ID" value="TSJ43682.1"/>
    <property type="molecule type" value="Genomic_DNA"/>
</dbReference>
<feature type="transmembrane region" description="Helical" evidence="8">
    <location>
        <begin position="6"/>
        <end position="22"/>
    </location>
</feature>
<feature type="transmembrane region" description="Helical" evidence="8">
    <location>
        <begin position="457"/>
        <end position="474"/>
    </location>
</feature>
<reference evidence="9 10" key="1">
    <citation type="submission" date="2019-07" db="EMBL/GenBank/DDBJ databases">
        <authorList>
            <person name="Huq M.A."/>
        </authorList>
    </citation>
    <scope>NUCLEOTIDE SEQUENCE [LARGE SCALE GENOMIC DNA]</scope>
    <source>
        <strain evidence="9 10">MAH-19</strain>
    </source>
</reference>
<dbReference type="AlphaFoldDB" id="A0A556MV06"/>
<dbReference type="InterPro" id="IPR051085">
    <property type="entry name" value="MB_O-acyltransferase"/>
</dbReference>
<dbReference type="GO" id="GO:0016746">
    <property type="term" value="F:acyltransferase activity"/>
    <property type="evidence" value="ECO:0007669"/>
    <property type="project" value="UniProtKB-KW"/>
</dbReference>
<dbReference type="InterPro" id="IPR028362">
    <property type="entry name" value="AlgI"/>
</dbReference>
<dbReference type="RefSeq" id="WP_144247248.1">
    <property type="nucleotide sequence ID" value="NZ_VLPK01000001.1"/>
</dbReference>
<dbReference type="PIRSF" id="PIRSF016636">
    <property type="entry name" value="AlgI_DltB"/>
    <property type="match status" value="1"/>
</dbReference>
<feature type="transmembrane region" description="Helical" evidence="8">
    <location>
        <begin position="154"/>
        <end position="173"/>
    </location>
</feature>
<dbReference type="OrthoDB" id="9805788at2"/>
<feature type="transmembrane region" description="Helical" evidence="8">
    <location>
        <begin position="243"/>
        <end position="263"/>
    </location>
</feature>
<evidence type="ECO:0000256" key="5">
    <source>
        <dbReference type="ARBA" id="ARBA00022989"/>
    </source>
</evidence>
<evidence type="ECO:0000256" key="1">
    <source>
        <dbReference type="ARBA" id="ARBA00004651"/>
    </source>
</evidence>
<dbReference type="Pfam" id="PF03062">
    <property type="entry name" value="MBOAT"/>
    <property type="match status" value="1"/>
</dbReference>
<feature type="transmembrane region" description="Helical" evidence="8">
    <location>
        <begin position="336"/>
        <end position="357"/>
    </location>
</feature>
<dbReference type="PANTHER" id="PTHR13285:SF18">
    <property type="entry name" value="PROTEIN-CYSTEINE N-PALMITOYLTRANSFERASE RASP"/>
    <property type="match status" value="1"/>
</dbReference>
<keyword evidence="7" id="KW-0012">Acyltransferase</keyword>
<keyword evidence="4 8" id="KW-0812">Transmembrane</keyword>
<dbReference type="GO" id="GO:0005886">
    <property type="term" value="C:plasma membrane"/>
    <property type="evidence" value="ECO:0007669"/>
    <property type="project" value="UniProtKB-SubCell"/>
</dbReference>
<feature type="transmembrane region" description="Helical" evidence="8">
    <location>
        <begin position="51"/>
        <end position="68"/>
    </location>
</feature>
<dbReference type="InterPro" id="IPR004299">
    <property type="entry name" value="MBOAT_fam"/>
</dbReference>
<dbReference type="Proteomes" id="UP000318733">
    <property type="component" value="Unassembled WGS sequence"/>
</dbReference>
<comment type="subcellular location">
    <subcellularLocation>
        <location evidence="1">Cell membrane</location>
        <topology evidence="1">Multi-pass membrane protein</topology>
    </subcellularLocation>
</comment>
<gene>
    <name evidence="9" type="ORF">FO440_05700</name>
</gene>
<evidence type="ECO:0000313" key="10">
    <source>
        <dbReference type="Proteomes" id="UP000318733"/>
    </source>
</evidence>